<gene>
    <name evidence="1" type="ORF">I0K15_01640</name>
</gene>
<sequence length="194" mass="20516">MKPGIRIAALASVAVLITVAGALVVGLAGTAPDRDNAFTAPGLDPLTFDEAQNEFYRLTPALLLVVYEAFGRTGEDEIYDTLADVAHAEALEQLYLERVGAMAGGGLEEADQEIHEIKLLSSTVTNGGDALLIDASWQVIGTVGHAEHLHVRGNSYSADLTISPVDGAWKITDFELLDVSRDAAGETFTPPPTN</sequence>
<dbReference type="AlphaFoldDB" id="A0A7S9LTL4"/>
<name>A0A7S9LTL4_9RHOB</name>
<reference evidence="1 2" key="1">
    <citation type="submission" date="2020-11" db="EMBL/GenBank/DDBJ databases">
        <title>Description of Pontivivens ytuae sp. nov. isolated from deep sea sediment of Mariana Trench.</title>
        <authorList>
            <person name="Wang Z."/>
            <person name="Sun Q.-L."/>
            <person name="Xu X.-D."/>
            <person name="Tang Y.-Z."/>
            <person name="Zhang J."/>
        </authorList>
    </citation>
    <scope>NUCLEOTIDE SEQUENCE [LARGE SCALE GENOMIC DNA]</scope>
    <source>
        <strain evidence="1 2">MT2928</strain>
    </source>
</reference>
<dbReference type="KEGG" id="poz:I0K15_01640"/>
<organism evidence="1 2">
    <name type="scientific">Pontivivens ytuae</name>
    <dbReference type="NCBI Taxonomy" id="2789856"/>
    <lineage>
        <taxon>Bacteria</taxon>
        <taxon>Pseudomonadati</taxon>
        <taxon>Pseudomonadota</taxon>
        <taxon>Alphaproteobacteria</taxon>
        <taxon>Rhodobacterales</taxon>
        <taxon>Paracoccaceae</taxon>
        <taxon>Pontivivens</taxon>
    </lineage>
</organism>
<evidence type="ECO:0000313" key="1">
    <source>
        <dbReference type="EMBL" id="QPH54510.1"/>
    </source>
</evidence>
<keyword evidence="2" id="KW-1185">Reference proteome</keyword>
<evidence type="ECO:0000313" key="2">
    <source>
        <dbReference type="Proteomes" id="UP000594800"/>
    </source>
</evidence>
<dbReference type="RefSeq" id="WP_196103719.1">
    <property type="nucleotide sequence ID" value="NZ_CP064942.1"/>
</dbReference>
<accession>A0A7S9LTL4</accession>
<protein>
    <recommendedName>
        <fullName evidence="3">Tim44-like domain protein</fullName>
    </recommendedName>
</protein>
<proteinExistence type="predicted"/>
<evidence type="ECO:0008006" key="3">
    <source>
        <dbReference type="Google" id="ProtNLM"/>
    </source>
</evidence>
<dbReference type="EMBL" id="CP064942">
    <property type="protein sequence ID" value="QPH54510.1"/>
    <property type="molecule type" value="Genomic_DNA"/>
</dbReference>
<dbReference type="Proteomes" id="UP000594800">
    <property type="component" value="Chromosome"/>
</dbReference>